<sequence>MSEVSPPNTGSVFAAPWAAQRISEDATNRGTSPTTNPSRDTPLPSGAMASRMAPASRVPSEYPPHYSGSVELTNWFRANRASITDEMEQRLVAAGYMPSNNPDDLTEEEWETKFGITKFELIRLREIYARDHQRKQ</sequence>
<reference evidence="2 3" key="1">
    <citation type="submission" date="2014-04" db="EMBL/GenBank/DDBJ databases">
        <authorList>
            <consortium name="DOE Joint Genome Institute"/>
            <person name="Kuo A."/>
            <person name="Zuccaro A."/>
            <person name="Kohler A."/>
            <person name="Nagy L.G."/>
            <person name="Floudas D."/>
            <person name="Copeland A."/>
            <person name="Barry K.W."/>
            <person name="Cichocki N."/>
            <person name="Veneault-Fourrey C."/>
            <person name="LaButti K."/>
            <person name="Lindquist E.A."/>
            <person name="Lipzen A."/>
            <person name="Lundell T."/>
            <person name="Morin E."/>
            <person name="Murat C."/>
            <person name="Sun H."/>
            <person name="Tunlid A."/>
            <person name="Henrissat B."/>
            <person name="Grigoriev I.V."/>
            <person name="Hibbett D.S."/>
            <person name="Martin F."/>
            <person name="Nordberg H.P."/>
            <person name="Cantor M.N."/>
            <person name="Hua S.X."/>
        </authorList>
    </citation>
    <scope>NUCLEOTIDE SEQUENCE [LARGE SCALE GENOMIC DNA]</scope>
    <source>
        <strain evidence="2 3">MAFF 305830</strain>
    </source>
</reference>
<dbReference type="Proteomes" id="UP000054097">
    <property type="component" value="Unassembled WGS sequence"/>
</dbReference>
<accession>A0A0C2WIE3</accession>
<feature type="compositionally biased region" description="Polar residues" evidence="1">
    <location>
        <begin position="28"/>
        <end position="39"/>
    </location>
</feature>
<proteinExistence type="predicted"/>
<evidence type="ECO:0000256" key="1">
    <source>
        <dbReference type="SAM" id="MobiDB-lite"/>
    </source>
</evidence>
<feature type="compositionally biased region" description="Polar residues" evidence="1">
    <location>
        <begin position="1"/>
        <end position="11"/>
    </location>
</feature>
<protein>
    <submittedName>
        <fullName evidence="2">Uncharacterized protein</fullName>
    </submittedName>
</protein>
<dbReference type="EMBL" id="KN824308">
    <property type="protein sequence ID" value="KIM26113.1"/>
    <property type="molecule type" value="Genomic_DNA"/>
</dbReference>
<evidence type="ECO:0000313" key="2">
    <source>
        <dbReference type="EMBL" id="KIM26113.1"/>
    </source>
</evidence>
<evidence type="ECO:0000313" key="3">
    <source>
        <dbReference type="Proteomes" id="UP000054097"/>
    </source>
</evidence>
<dbReference type="AlphaFoldDB" id="A0A0C2WIE3"/>
<reference evidence="3" key="2">
    <citation type="submission" date="2015-01" db="EMBL/GenBank/DDBJ databases">
        <title>Evolutionary Origins and Diversification of the Mycorrhizal Mutualists.</title>
        <authorList>
            <consortium name="DOE Joint Genome Institute"/>
            <consortium name="Mycorrhizal Genomics Consortium"/>
            <person name="Kohler A."/>
            <person name="Kuo A."/>
            <person name="Nagy L.G."/>
            <person name="Floudas D."/>
            <person name="Copeland A."/>
            <person name="Barry K.W."/>
            <person name="Cichocki N."/>
            <person name="Veneault-Fourrey C."/>
            <person name="LaButti K."/>
            <person name="Lindquist E.A."/>
            <person name="Lipzen A."/>
            <person name="Lundell T."/>
            <person name="Morin E."/>
            <person name="Murat C."/>
            <person name="Riley R."/>
            <person name="Ohm R."/>
            <person name="Sun H."/>
            <person name="Tunlid A."/>
            <person name="Henrissat B."/>
            <person name="Grigoriev I.V."/>
            <person name="Hibbett D.S."/>
            <person name="Martin F."/>
        </authorList>
    </citation>
    <scope>NUCLEOTIDE SEQUENCE [LARGE SCALE GENOMIC DNA]</scope>
    <source>
        <strain evidence="3">MAFF 305830</strain>
    </source>
</reference>
<dbReference type="OrthoDB" id="3266524at2759"/>
<gene>
    <name evidence="2" type="ORF">M408DRAFT_330708</name>
</gene>
<keyword evidence="3" id="KW-1185">Reference proteome</keyword>
<organism evidence="2 3">
    <name type="scientific">Serendipita vermifera MAFF 305830</name>
    <dbReference type="NCBI Taxonomy" id="933852"/>
    <lineage>
        <taxon>Eukaryota</taxon>
        <taxon>Fungi</taxon>
        <taxon>Dikarya</taxon>
        <taxon>Basidiomycota</taxon>
        <taxon>Agaricomycotina</taxon>
        <taxon>Agaricomycetes</taxon>
        <taxon>Sebacinales</taxon>
        <taxon>Serendipitaceae</taxon>
        <taxon>Serendipita</taxon>
    </lineage>
</organism>
<dbReference type="HOGENOM" id="CLU_1876701_0_0_1"/>
<feature type="region of interest" description="Disordered" evidence="1">
    <location>
        <begin position="1"/>
        <end position="64"/>
    </location>
</feature>
<name>A0A0C2WIE3_SERVB</name>